<dbReference type="Pfam" id="PF20701">
    <property type="entry name" value="HetE-N"/>
    <property type="match status" value="1"/>
</dbReference>
<evidence type="ECO:0000313" key="1">
    <source>
        <dbReference type="EMBL" id="PRY64435.1"/>
    </source>
</evidence>
<dbReference type="RefSeq" id="WP_106374901.1">
    <property type="nucleotide sequence ID" value="NZ_PVTK01000005.1"/>
</dbReference>
<reference evidence="1 2" key="1">
    <citation type="submission" date="2018-03" db="EMBL/GenBank/DDBJ databases">
        <title>Genomic Encyclopedia of Type Strains, Phase III (KMG-III): the genomes of soil and plant-associated and newly described type strains.</title>
        <authorList>
            <person name="Whitman W."/>
        </authorList>
    </citation>
    <scope>NUCLEOTIDE SEQUENCE [LARGE SCALE GENOMIC DNA]</scope>
    <source>
        <strain evidence="1 2">CGMCC 1.12152</strain>
    </source>
</reference>
<protein>
    <submittedName>
        <fullName evidence="1">Uncharacterized protein</fullName>
    </submittedName>
</protein>
<dbReference type="OrthoDB" id="8685617at2"/>
<dbReference type="AlphaFoldDB" id="A0A2T0V2N0"/>
<evidence type="ECO:0000313" key="2">
    <source>
        <dbReference type="Proteomes" id="UP000237647"/>
    </source>
</evidence>
<organism evidence="1 2">
    <name type="scientific">Vreelandella songnenensis</name>
    <dbReference type="NCBI Taxonomy" id="1176243"/>
    <lineage>
        <taxon>Bacteria</taxon>
        <taxon>Pseudomonadati</taxon>
        <taxon>Pseudomonadota</taxon>
        <taxon>Gammaproteobacteria</taxon>
        <taxon>Oceanospirillales</taxon>
        <taxon>Halomonadaceae</taxon>
        <taxon>Vreelandella</taxon>
    </lineage>
</organism>
<dbReference type="EMBL" id="PVTK01000005">
    <property type="protein sequence ID" value="PRY64435.1"/>
    <property type="molecule type" value="Genomic_DNA"/>
</dbReference>
<name>A0A2T0V2N0_9GAMM</name>
<accession>A0A2T0V2N0</accession>
<proteinExistence type="predicted"/>
<comment type="caution">
    <text evidence="1">The sequence shown here is derived from an EMBL/GenBank/DDBJ whole genome shotgun (WGS) entry which is preliminary data.</text>
</comment>
<dbReference type="Proteomes" id="UP000237647">
    <property type="component" value="Unassembled WGS sequence"/>
</dbReference>
<keyword evidence="2" id="KW-1185">Reference proteome</keyword>
<gene>
    <name evidence="1" type="ORF">B0H98_10596</name>
</gene>
<sequence length="113" mass="12111">MDPITTGIIANAAYDVLQNGLKLSAKRLKERLGQWIREDVVAGALSEELTVLGINDEMSEVAITRRLEQSSKIMSFIGDINANSTLVAPSTITNVTQTHSGSGDNIAGNKIIQ</sequence>